<gene>
    <name evidence="1" type="ORF">K7B10_07375</name>
</gene>
<keyword evidence="2" id="KW-1185">Reference proteome</keyword>
<dbReference type="Proteomes" id="UP001520654">
    <property type="component" value="Unassembled WGS sequence"/>
</dbReference>
<evidence type="ECO:0000313" key="2">
    <source>
        <dbReference type="Proteomes" id="UP001520654"/>
    </source>
</evidence>
<accession>A0ABS8E0K2</accession>
<reference evidence="1 2" key="1">
    <citation type="submission" date="2021-08" db="EMBL/GenBank/DDBJ databases">
        <title>Genomic Architecture of Streptomyces flavotricini NGL1 and Streptomyces erythrochromogenes HMS4 With Differential Plant Beneficial attributes and laccase production capabilities.</title>
        <authorList>
            <person name="Salwan R."/>
            <person name="Kaur R."/>
            <person name="Sharma V."/>
        </authorList>
    </citation>
    <scope>NUCLEOTIDE SEQUENCE [LARGE SCALE GENOMIC DNA]</scope>
    <source>
        <strain evidence="1 2">NGL1</strain>
    </source>
</reference>
<organism evidence="1 2">
    <name type="scientific">Streptomyces flavotricini</name>
    <dbReference type="NCBI Taxonomy" id="66888"/>
    <lineage>
        <taxon>Bacteria</taxon>
        <taxon>Bacillati</taxon>
        <taxon>Actinomycetota</taxon>
        <taxon>Actinomycetes</taxon>
        <taxon>Kitasatosporales</taxon>
        <taxon>Streptomycetaceae</taxon>
        <taxon>Streptomyces</taxon>
    </lineage>
</organism>
<dbReference type="RefSeq" id="WP_229335164.1">
    <property type="nucleotide sequence ID" value="NZ_JAINUL010000001.1"/>
</dbReference>
<evidence type="ECO:0000313" key="1">
    <source>
        <dbReference type="EMBL" id="MCC0094606.1"/>
    </source>
</evidence>
<dbReference type="InterPro" id="IPR027417">
    <property type="entry name" value="P-loop_NTPase"/>
</dbReference>
<dbReference type="SUPFAM" id="SSF52540">
    <property type="entry name" value="P-loop containing nucleoside triphosphate hydrolases"/>
    <property type="match status" value="1"/>
</dbReference>
<protein>
    <recommendedName>
        <fullName evidence="3">Thymidylate kinase</fullName>
    </recommendedName>
</protein>
<proteinExistence type="predicted"/>
<evidence type="ECO:0008006" key="3">
    <source>
        <dbReference type="Google" id="ProtNLM"/>
    </source>
</evidence>
<comment type="caution">
    <text evidence="1">The sequence shown here is derived from an EMBL/GenBank/DDBJ whole genome shotgun (WGS) entry which is preliminary data.</text>
</comment>
<dbReference type="EMBL" id="JAINUL010000001">
    <property type="protein sequence ID" value="MCC0094606.1"/>
    <property type="molecule type" value="Genomic_DNA"/>
</dbReference>
<dbReference type="Gene3D" id="3.40.50.300">
    <property type="entry name" value="P-loop containing nucleotide triphosphate hydrolases"/>
    <property type="match status" value="1"/>
</dbReference>
<sequence length="212" mass="22720">MFISLNGPDNVGKTTHLRLLASRFPNVQPLGSVHEHHAAAWKQVAGEGYATWWFEESTTAELTGLLLDSYERRSGALERGRVGLLDRGLPMLIAVSAATASVKEGSSPAEALTAVEGIAAFRVLAPEVPVLLLPSLDTERSYAITSAREGRPWTGVYPAYQRTLHAVLLHQAERGAYVGVVDCEGKSIEQVQADVVTITGSVLLPSTDAEDS</sequence>
<name>A0ABS8E0K2_9ACTN</name>